<evidence type="ECO:0008006" key="4">
    <source>
        <dbReference type="Google" id="ProtNLM"/>
    </source>
</evidence>
<name>A0A6A4HV38_9AGAR</name>
<feature type="chain" id="PRO_5025405248" description="Apple domain-containing protein" evidence="1">
    <location>
        <begin position="21"/>
        <end position="190"/>
    </location>
</feature>
<dbReference type="AlphaFoldDB" id="A0A6A4HV38"/>
<dbReference type="OrthoDB" id="10254945at2759"/>
<proteinExistence type="predicted"/>
<organism evidence="2 3">
    <name type="scientific">Gymnopus androsaceus JB14</name>
    <dbReference type="NCBI Taxonomy" id="1447944"/>
    <lineage>
        <taxon>Eukaryota</taxon>
        <taxon>Fungi</taxon>
        <taxon>Dikarya</taxon>
        <taxon>Basidiomycota</taxon>
        <taxon>Agaricomycotina</taxon>
        <taxon>Agaricomycetes</taxon>
        <taxon>Agaricomycetidae</taxon>
        <taxon>Agaricales</taxon>
        <taxon>Marasmiineae</taxon>
        <taxon>Omphalotaceae</taxon>
        <taxon>Gymnopus</taxon>
    </lineage>
</organism>
<keyword evidence="1" id="KW-0732">Signal</keyword>
<sequence>MNTVMAVVINLVAQVYACEAMPNDQVRQVNLVDQVNFQFTSQRSLKRLVKQRINSKYPNFSFIGEDPLTANMCGSYWVLSQNGGPSLKLPLTSSPKSFAGLDHAQAAVEWGNDRSVDLLTKRSTSFHKLADDPRNGVDGLCAELCNGFSGCTCYILGGRMLALGCQGGINIDQYKMCAKSGLRHEHRTKE</sequence>
<evidence type="ECO:0000313" key="2">
    <source>
        <dbReference type="EMBL" id="KAE9401128.1"/>
    </source>
</evidence>
<evidence type="ECO:0000313" key="3">
    <source>
        <dbReference type="Proteomes" id="UP000799118"/>
    </source>
</evidence>
<dbReference type="EMBL" id="ML769449">
    <property type="protein sequence ID" value="KAE9401128.1"/>
    <property type="molecule type" value="Genomic_DNA"/>
</dbReference>
<keyword evidence="3" id="KW-1185">Reference proteome</keyword>
<dbReference type="Proteomes" id="UP000799118">
    <property type="component" value="Unassembled WGS sequence"/>
</dbReference>
<feature type="signal peptide" evidence="1">
    <location>
        <begin position="1"/>
        <end position="20"/>
    </location>
</feature>
<reference evidence="2" key="1">
    <citation type="journal article" date="2019" name="Environ. Microbiol.">
        <title>Fungal ecological strategies reflected in gene transcription - a case study of two litter decomposers.</title>
        <authorList>
            <person name="Barbi F."/>
            <person name="Kohler A."/>
            <person name="Barry K."/>
            <person name="Baskaran P."/>
            <person name="Daum C."/>
            <person name="Fauchery L."/>
            <person name="Ihrmark K."/>
            <person name="Kuo A."/>
            <person name="LaButti K."/>
            <person name="Lipzen A."/>
            <person name="Morin E."/>
            <person name="Grigoriev I.V."/>
            <person name="Henrissat B."/>
            <person name="Lindahl B."/>
            <person name="Martin F."/>
        </authorList>
    </citation>
    <scope>NUCLEOTIDE SEQUENCE</scope>
    <source>
        <strain evidence="2">JB14</strain>
    </source>
</reference>
<gene>
    <name evidence="2" type="ORF">BT96DRAFT_974908</name>
</gene>
<accession>A0A6A4HV38</accession>
<evidence type="ECO:0000256" key="1">
    <source>
        <dbReference type="SAM" id="SignalP"/>
    </source>
</evidence>
<protein>
    <recommendedName>
        <fullName evidence="4">Apple domain-containing protein</fullName>
    </recommendedName>
</protein>